<sequence length="211" mass="22079">MSEQQSNRPVSAAVYRRRRLVLLGGLIAVVLVIVLIVVRPFGGEPATAPAPSASPEASASQEQPADEPAPEPSASVDPASTPCPGTALQVAALTDAQSYGEGVLPQLTLSVTNVSQSACLLDAGTENQQFLITSGSEQIWLSTDCDAEPQEAEVVLEAGQQLASSTPLVWNRTRSIEGDCEGGSLVSPGFYNLEVTINGVTSSEARQFELR</sequence>
<feature type="compositionally biased region" description="Low complexity" evidence="1">
    <location>
        <begin position="45"/>
        <end position="63"/>
    </location>
</feature>
<evidence type="ECO:0000313" key="4">
    <source>
        <dbReference type="Proteomes" id="UP001157160"/>
    </source>
</evidence>
<dbReference type="Proteomes" id="UP001157160">
    <property type="component" value="Unassembled WGS sequence"/>
</dbReference>
<evidence type="ECO:0000256" key="2">
    <source>
        <dbReference type="SAM" id="Phobius"/>
    </source>
</evidence>
<keyword evidence="2" id="KW-0472">Membrane</keyword>
<keyword evidence="2" id="KW-0812">Transmembrane</keyword>
<keyword evidence="2" id="KW-1133">Transmembrane helix</keyword>
<reference evidence="3 4" key="1">
    <citation type="journal article" date="2014" name="Int. J. Syst. Evol. Microbiol.">
        <title>Complete genome sequence of Corynebacterium casei LMG S-19264T (=DSM 44701T), isolated from a smear-ripened cheese.</title>
        <authorList>
            <consortium name="US DOE Joint Genome Institute (JGI-PGF)"/>
            <person name="Walter F."/>
            <person name="Albersmeier A."/>
            <person name="Kalinowski J."/>
            <person name="Ruckert C."/>
        </authorList>
    </citation>
    <scope>NUCLEOTIDE SEQUENCE [LARGE SCALE GENOMIC DNA]</scope>
    <source>
        <strain evidence="3 4">NBRC 112289</strain>
    </source>
</reference>
<organism evidence="3 4">
    <name type="scientific">Arenivirga flava</name>
    <dbReference type="NCBI Taxonomy" id="1930060"/>
    <lineage>
        <taxon>Bacteria</taxon>
        <taxon>Bacillati</taxon>
        <taxon>Actinomycetota</taxon>
        <taxon>Actinomycetes</taxon>
        <taxon>Micrococcales</taxon>
        <taxon>Microbacteriaceae</taxon>
        <taxon>Arenivirga</taxon>
    </lineage>
</organism>
<evidence type="ECO:0000256" key="1">
    <source>
        <dbReference type="SAM" id="MobiDB-lite"/>
    </source>
</evidence>
<feature type="region of interest" description="Disordered" evidence="1">
    <location>
        <begin position="45"/>
        <end position="82"/>
    </location>
</feature>
<accession>A0AA37ULA2</accession>
<comment type="caution">
    <text evidence="3">The sequence shown here is derived from an EMBL/GenBank/DDBJ whole genome shotgun (WGS) entry which is preliminary data.</text>
</comment>
<dbReference type="AlphaFoldDB" id="A0AA37ULA2"/>
<gene>
    <name evidence="3" type="ORF">GCM10025874_18250</name>
</gene>
<dbReference type="RefSeq" id="WP_284231895.1">
    <property type="nucleotide sequence ID" value="NZ_BSUL01000001.1"/>
</dbReference>
<keyword evidence="4" id="KW-1185">Reference proteome</keyword>
<evidence type="ECO:0008006" key="5">
    <source>
        <dbReference type="Google" id="ProtNLM"/>
    </source>
</evidence>
<dbReference type="EMBL" id="BSUL01000001">
    <property type="protein sequence ID" value="GMA28572.1"/>
    <property type="molecule type" value="Genomic_DNA"/>
</dbReference>
<evidence type="ECO:0000313" key="3">
    <source>
        <dbReference type="EMBL" id="GMA28572.1"/>
    </source>
</evidence>
<proteinExistence type="predicted"/>
<protein>
    <recommendedName>
        <fullName evidence="5">DUF4232 domain-containing protein</fullName>
    </recommendedName>
</protein>
<name>A0AA37ULA2_9MICO</name>
<feature type="transmembrane region" description="Helical" evidence="2">
    <location>
        <begin position="20"/>
        <end position="42"/>
    </location>
</feature>